<proteinExistence type="predicted"/>
<dbReference type="InterPro" id="IPR050111">
    <property type="entry name" value="C-type_lectin/snaclec_domain"/>
</dbReference>
<dbReference type="OrthoDB" id="430340at2759"/>
<feature type="signal peptide" evidence="1">
    <location>
        <begin position="1"/>
        <end position="15"/>
    </location>
</feature>
<protein>
    <recommendedName>
        <fullName evidence="2">C-type lectin domain-containing protein</fullName>
    </recommendedName>
</protein>
<dbReference type="SUPFAM" id="SSF56436">
    <property type="entry name" value="C-type lectin-like"/>
    <property type="match status" value="1"/>
</dbReference>
<name>A0A4U8UYZ2_STECR</name>
<evidence type="ECO:0000259" key="2">
    <source>
        <dbReference type="PROSITE" id="PS50041"/>
    </source>
</evidence>
<dbReference type="InterPro" id="IPR016186">
    <property type="entry name" value="C-type_lectin-like/link_sf"/>
</dbReference>
<comment type="caution">
    <text evidence="3">The sequence shown here is derived from an EMBL/GenBank/DDBJ whole genome shotgun (WGS) entry which is preliminary data.</text>
</comment>
<keyword evidence="4" id="KW-1185">Reference proteome</keyword>
<feature type="chain" id="PRO_5020428927" description="C-type lectin domain-containing protein" evidence="1">
    <location>
        <begin position="16"/>
        <end position="189"/>
    </location>
</feature>
<keyword evidence="1" id="KW-0732">Signal</keyword>
<dbReference type="Gene3D" id="3.10.100.10">
    <property type="entry name" value="Mannose-Binding Protein A, subunit A"/>
    <property type="match status" value="1"/>
</dbReference>
<evidence type="ECO:0000313" key="4">
    <source>
        <dbReference type="Proteomes" id="UP000298663"/>
    </source>
</evidence>
<dbReference type="PROSITE" id="PS50041">
    <property type="entry name" value="C_TYPE_LECTIN_2"/>
    <property type="match status" value="1"/>
</dbReference>
<sequence length="189" mass="21465">MIWLLILLISSVVCQQSLELINGTDELVVSNAEFHLTDIDLDCPDGWERGATKCFKVYQIERSWPQALVFCTRYGSQLAKVESKKENEFIGRMLTKPQINQMPRSDYWIGLVSNHRDDADDMFMWSDGAVVSRYTGFWAKGQPDHSTGSCTKITINPHTSPLWKLSVCNILLPFVCELPACVKGRHPIN</sequence>
<dbReference type="PANTHER" id="PTHR22803">
    <property type="entry name" value="MANNOSE, PHOSPHOLIPASE, LECTIN RECEPTOR RELATED"/>
    <property type="match status" value="1"/>
</dbReference>
<dbReference type="Proteomes" id="UP000298663">
    <property type="component" value="Unassembled WGS sequence"/>
</dbReference>
<organism evidence="3 4">
    <name type="scientific">Steinernema carpocapsae</name>
    <name type="common">Entomopathogenic nematode</name>
    <dbReference type="NCBI Taxonomy" id="34508"/>
    <lineage>
        <taxon>Eukaryota</taxon>
        <taxon>Metazoa</taxon>
        <taxon>Ecdysozoa</taxon>
        <taxon>Nematoda</taxon>
        <taxon>Chromadorea</taxon>
        <taxon>Rhabditida</taxon>
        <taxon>Tylenchina</taxon>
        <taxon>Panagrolaimomorpha</taxon>
        <taxon>Strongyloidoidea</taxon>
        <taxon>Steinernematidae</taxon>
        <taxon>Steinernema</taxon>
    </lineage>
</organism>
<accession>A0A4U8UYZ2</accession>
<dbReference type="SMART" id="SM00034">
    <property type="entry name" value="CLECT"/>
    <property type="match status" value="1"/>
</dbReference>
<feature type="domain" description="C-type lectin" evidence="2">
    <location>
        <begin position="50"/>
        <end position="177"/>
    </location>
</feature>
<reference evidence="3 4" key="2">
    <citation type="journal article" date="2019" name="G3 (Bethesda)">
        <title>Hybrid Assembly of the Genome of the Entomopathogenic Nematode Steinernema carpocapsae Identifies the X-Chromosome.</title>
        <authorList>
            <person name="Serra L."/>
            <person name="Macchietto M."/>
            <person name="Macias-Munoz A."/>
            <person name="McGill C.J."/>
            <person name="Rodriguez I.M."/>
            <person name="Rodriguez B."/>
            <person name="Murad R."/>
            <person name="Mortazavi A."/>
        </authorList>
    </citation>
    <scope>NUCLEOTIDE SEQUENCE [LARGE SCALE GENOMIC DNA]</scope>
    <source>
        <strain evidence="3 4">ALL</strain>
    </source>
</reference>
<reference evidence="3 4" key="1">
    <citation type="journal article" date="2015" name="Genome Biol.">
        <title>Comparative genomics of Steinernema reveals deeply conserved gene regulatory networks.</title>
        <authorList>
            <person name="Dillman A.R."/>
            <person name="Macchietto M."/>
            <person name="Porter C.F."/>
            <person name="Rogers A."/>
            <person name="Williams B."/>
            <person name="Antoshechkin I."/>
            <person name="Lee M.M."/>
            <person name="Goodwin Z."/>
            <person name="Lu X."/>
            <person name="Lewis E.E."/>
            <person name="Goodrich-Blair H."/>
            <person name="Stock S.P."/>
            <person name="Adams B.J."/>
            <person name="Sternberg P.W."/>
            <person name="Mortazavi A."/>
        </authorList>
    </citation>
    <scope>NUCLEOTIDE SEQUENCE [LARGE SCALE GENOMIC DNA]</scope>
    <source>
        <strain evidence="3 4">ALL</strain>
    </source>
</reference>
<dbReference type="InterPro" id="IPR016187">
    <property type="entry name" value="CTDL_fold"/>
</dbReference>
<dbReference type="AlphaFoldDB" id="A0A4U8UYZ2"/>
<dbReference type="InterPro" id="IPR001304">
    <property type="entry name" value="C-type_lectin-like"/>
</dbReference>
<evidence type="ECO:0000256" key="1">
    <source>
        <dbReference type="SAM" id="SignalP"/>
    </source>
</evidence>
<dbReference type="CDD" id="cd00037">
    <property type="entry name" value="CLECT"/>
    <property type="match status" value="1"/>
</dbReference>
<evidence type="ECO:0000313" key="3">
    <source>
        <dbReference type="EMBL" id="TMS38354.1"/>
    </source>
</evidence>
<dbReference type="Pfam" id="PF00059">
    <property type="entry name" value="Lectin_C"/>
    <property type="match status" value="1"/>
</dbReference>
<dbReference type="EMBL" id="AZBU02000001">
    <property type="protein sequence ID" value="TMS38354.1"/>
    <property type="molecule type" value="Genomic_DNA"/>
</dbReference>
<gene>
    <name evidence="3" type="ORF">L596_005096</name>
</gene>